<dbReference type="GO" id="GO:0009253">
    <property type="term" value="P:peptidoglycan catabolic process"/>
    <property type="evidence" value="ECO:0007669"/>
    <property type="project" value="InterPro"/>
</dbReference>
<dbReference type="GO" id="GO:0016998">
    <property type="term" value="P:cell wall macromolecule catabolic process"/>
    <property type="evidence" value="ECO:0007669"/>
    <property type="project" value="InterPro"/>
</dbReference>
<keyword evidence="2" id="KW-0378">Hydrolase</keyword>
<reference evidence="2 3" key="1">
    <citation type="journal article" date="2016" name="ISME J.">
        <title>Chasing the elusive Euryarchaeota class WSA2: genomes reveal a uniquely fastidious methyl-reducing methanogen.</title>
        <authorList>
            <person name="Nobu M.K."/>
            <person name="Narihiro T."/>
            <person name="Kuroda K."/>
            <person name="Mei R."/>
            <person name="Liu W.T."/>
        </authorList>
    </citation>
    <scope>NUCLEOTIDE SEQUENCE [LARGE SCALE GENOMIC DNA]</scope>
    <source>
        <strain evidence="2">U1lsi0528_Bin055</strain>
    </source>
</reference>
<evidence type="ECO:0000256" key="1">
    <source>
        <dbReference type="ARBA" id="ARBA00010646"/>
    </source>
</evidence>
<evidence type="ECO:0000313" key="3">
    <source>
        <dbReference type="Proteomes" id="UP000075398"/>
    </source>
</evidence>
<comment type="similarity">
    <text evidence="1">Belongs to the glycosyl hydrolase 25 family.</text>
</comment>
<dbReference type="Gene3D" id="3.20.20.80">
    <property type="entry name" value="Glycosidases"/>
    <property type="match status" value="1"/>
</dbReference>
<gene>
    <name evidence="2" type="ORF">AMQ22_01937</name>
</gene>
<dbReference type="EMBL" id="LNGC01000144">
    <property type="protein sequence ID" value="KYC47725.1"/>
    <property type="molecule type" value="Genomic_DNA"/>
</dbReference>
<dbReference type="SUPFAM" id="SSF51445">
    <property type="entry name" value="(Trans)glycosidases"/>
    <property type="match status" value="1"/>
</dbReference>
<protein>
    <submittedName>
        <fullName evidence="2">Glycosyl hydrolases family 25</fullName>
    </submittedName>
</protein>
<organism evidence="2 3">
    <name type="scientific">Candidatus Methanofastidiosum methylothiophilum</name>
    <dbReference type="NCBI Taxonomy" id="1705564"/>
    <lineage>
        <taxon>Archaea</taxon>
        <taxon>Methanobacteriati</taxon>
        <taxon>Methanobacteriota</taxon>
        <taxon>Stenosarchaea group</taxon>
        <taxon>Candidatus Methanofastidiosia</taxon>
        <taxon>Candidatus Methanofastidiosales</taxon>
        <taxon>Candidatus Methanofastidiosaceae</taxon>
        <taxon>Candidatus Methanofastidiosum</taxon>
    </lineage>
</organism>
<proteinExistence type="inferred from homology"/>
<evidence type="ECO:0000313" key="2">
    <source>
        <dbReference type="EMBL" id="KYC47725.1"/>
    </source>
</evidence>
<dbReference type="GO" id="GO:0003796">
    <property type="term" value="F:lysozyme activity"/>
    <property type="evidence" value="ECO:0007669"/>
    <property type="project" value="InterPro"/>
</dbReference>
<dbReference type="Pfam" id="PF01183">
    <property type="entry name" value="Glyco_hydro_25"/>
    <property type="match status" value="1"/>
</dbReference>
<dbReference type="AlphaFoldDB" id="A0A150ISA2"/>
<name>A0A150ISA2_9EURY</name>
<sequence>MNYYIADISNYQPNFDFRKFEELGGIGVIVKASMQLGFDSHYRIFAEKIRRTNLLFGIYHWVDPIPGSIAKQCDLFSTAIETVHPDFICGDNEQWWADWNKYYLAIQKKIQFSEVPKLSSDRINKFSKDWFEEIHRRFPQLTLFQYTGKWFIDGYCPQVKNWINQYPLWLAEYRKIDKVQRLEDLVITGSPKLPDGTGTWEIWQFSSSMYLPGVNQEYKVDRPFDINLIRRDIDDFKSFINLGEKTKTVKIKSDIVAVQVRQEPKEDSKFIATVSGEVEVEKNLYNNYYKIVDSGYIPKDYVE</sequence>
<comment type="caution">
    <text evidence="2">The sequence shown here is derived from an EMBL/GenBank/DDBJ whole genome shotgun (WGS) entry which is preliminary data.</text>
</comment>
<dbReference type="InterPro" id="IPR002053">
    <property type="entry name" value="Glyco_hydro_25"/>
</dbReference>
<dbReference type="Proteomes" id="UP000075398">
    <property type="component" value="Unassembled WGS sequence"/>
</dbReference>
<dbReference type="InterPro" id="IPR017853">
    <property type="entry name" value="GH"/>
</dbReference>
<accession>A0A150ISA2</accession>
<dbReference type="PROSITE" id="PS51904">
    <property type="entry name" value="GLYCOSYL_HYDROL_F25_2"/>
    <property type="match status" value="1"/>
</dbReference>